<dbReference type="PANTHER" id="PTHR12411">
    <property type="entry name" value="CYSTEINE PROTEASE FAMILY C1-RELATED"/>
    <property type="match status" value="1"/>
</dbReference>
<evidence type="ECO:0000256" key="8">
    <source>
        <dbReference type="ARBA" id="ARBA00022807"/>
    </source>
</evidence>
<dbReference type="GO" id="GO:0020020">
    <property type="term" value="C:food vacuole"/>
    <property type="evidence" value="ECO:0007669"/>
    <property type="project" value="UniProtKB-ARBA"/>
</dbReference>
<evidence type="ECO:0000256" key="15">
    <source>
        <dbReference type="SAM" id="Phobius"/>
    </source>
</evidence>
<dbReference type="SMART" id="SM00848">
    <property type="entry name" value="Inhibitor_I29"/>
    <property type="match status" value="1"/>
</dbReference>
<protein>
    <recommendedName>
        <fullName evidence="20">Cysteine proteinase falcipain 3</fullName>
    </recommendedName>
</protein>
<dbReference type="SUPFAM" id="SSF54001">
    <property type="entry name" value="Cysteine proteinases"/>
    <property type="match status" value="1"/>
</dbReference>
<dbReference type="EMBL" id="KI925184">
    <property type="protein sequence ID" value="ETW15544.1"/>
    <property type="molecule type" value="Genomic_DNA"/>
</dbReference>
<keyword evidence="10 15" id="KW-1133">Transmembrane helix</keyword>
<dbReference type="GO" id="GO:0006508">
    <property type="term" value="P:proteolysis"/>
    <property type="evidence" value="ECO:0007669"/>
    <property type="project" value="UniProtKB-KW"/>
</dbReference>
<feature type="domain" description="Peptidase C1A papain C-terminal" evidence="16">
    <location>
        <begin position="269"/>
        <end position="490"/>
    </location>
</feature>
<dbReference type="FunFam" id="3.90.70.10:FF:000086">
    <property type="entry name" value="Cysteine proteinase falcipain 2a"/>
    <property type="match status" value="1"/>
</dbReference>
<dbReference type="SMART" id="SM00645">
    <property type="entry name" value="Pept_C1"/>
    <property type="match status" value="1"/>
</dbReference>
<evidence type="ECO:0000256" key="4">
    <source>
        <dbReference type="ARBA" id="ARBA00022554"/>
    </source>
</evidence>
<evidence type="ECO:0000256" key="6">
    <source>
        <dbReference type="ARBA" id="ARBA00022692"/>
    </source>
</evidence>
<dbReference type="Pfam" id="PF08246">
    <property type="entry name" value="Inhibitor_I29"/>
    <property type="match status" value="1"/>
</dbReference>
<evidence type="ECO:0000256" key="12">
    <source>
        <dbReference type="ARBA" id="ARBA00023145"/>
    </source>
</evidence>
<organism evidence="18 19">
    <name type="scientific">Plasmodium falciparum Vietnam Oak-Knoll</name>
    <name type="common">FVO</name>
    <dbReference type="NCBI Taxonomy" id="1036723"/>
    <lineage>
        <taxon>Eukaryota</taxon>
        <taxon>Sar</taxon>
        <taxon>Alveolata</taxon>
        <taxon>Apicomplexa</taxon>
        <taxon>Aconoidasida</taxon>
        <taxon>Haemosporida</taxon>
        <taxon>Plasmodiidae</taxon>
        <taxon>Plasmodium</taxon>
        <taxon>Plasmodium (Laverania)</taxon>
    </lineage>
</organism>
<evidence type="ECO:0000256" key="5">
    <source>
        <dbReference type="ARBA" id="ARBA00022670"/>
    </source>
</evidence>
<dbReference type="AlphaFoldDB" id="A0A024UZ74"/>
<keyword evidence="14" id="KW-0325">Glycoprotein</keyword>
<dbReference type="Gene3D" id="1.10.287.2250">
    <property type="match status" value="1"/>
</dbReference>
<feature type="domain" description="Cathepsin propeptide inhibitor" evidence="17">
    <location>
        <begin position="171"/>
        <end position="228"/>
    </location>
</feature>
<proteinExistence type="inferred from homology"/>
<dbReference type="InterPro" id="IPR039417">
    <property type="entry name" value="Peptidase_C1A_papain-like"/>
</dbReference>
<evidence type="ECO:0000256" key="11">
    <source>
        <dbReference type="ARBA" id="ARBA00023136"/>
    </source>
</evidence>
<keyword evidence="7" id="KW-0378">Hydrolase</keyword>
<evidence type="ECO:0000256" key="13">
    <source>
        <dbReference type="ARBA" id="ARBA00023157"/>
    </source>
</evidence>
<keyword evidence="8" id="KW-0788">Thiol protease</keyword>
<dbReference type="SMR" id="A0A024UZ74"/>
<keyword evidence="9" id="KW-0735">Signal-anchor</keyword>
<dbReference type="CDD" id="cd02248">
    <property type="entry name" value="Peptidase_C1A"/>
    <property type="match status" value="1"/>
</dbReference>
<dbReference type="InterPro" id="IPR013201">
    <property type="entry name" value="Prot_inhib_I29"/>
</dbReference>
<comment type="subcellular location">
    <subcellularLocation>
        <location evidence="2">Membrane</location>
        <topology evidence="2">Single-pass type II membrane protein</topology>
    </subcellularLocation>
    <subcellularLocation>
        <location evidence="1">Vacuole</location>
    </subcellularLocation>
</comment>
<keyword evidence="4" id="KW-0926">Vacuole</keyword>
<dbReference type="PROSITE" id="PS00139">
    <property type="entry name" value="THIOL_PROTEASE_CYS"/>
    <property type="match status" value="1"/>
</dbReference>
<keyword evidence="13" id="KW-1015">Disulfide bond</keyword>
<dbReference type="InterPro" id="IPR038765">
    <property type="entry name" value="Papain-like_cys_pep_sf"/>
</dbReference>
<dbReference type="OrthoDB" id="190265at2759"/>
<reference evidence="18 19" key="1">
    <citation type="submission" date="2013-02" db="EMBL/GenBank/DDBJ databases">
        <title>The Genome Annotation of Plasmodium falciparum Vietnam Oak-Knoll (FVO).</title>
        <authorList>
            <consortium name="The Broad Institute Genome Sequencing Platform"/>
            <consortium name="The Broad Institute Genome Sequencing Center for Infectious Disease"/>
            <person name="Neafsey D."/>
            <person name="Hoffman S."/>
            <person name="Volkman S."/>
            <person name="Rosenthal P."/>
            <person name="Walker B."/>
            <person name="Young S.K."/>
            <person name="Zeng Q."/>
            <person name="Gargeya S."/>
            <person name="Fitzgerald M."/>
            <person name="Haas B."/>
            <person name="Abouelleil A."/>
            <person name="Allen A.W."/>
            <person name="Alvarado L."/>
            <person name="Arachchi H.M."/>
            <person name="Berlin A.M."/>
            <person name="Chapman S.B."/>
            <person name="Gainer-Dewar J."/>
            <person name="Goldberg J."/>
            <person name="Griggs A."/>
            <person name="Gujja S."/>
            <person name="Hansen M."/>
            <person name="Howarth C."/>
            <person name="Imamovic A."/>
            <person name="Ireland A."/>
            <person name="Larimer J."/>
            <person name="McCowan C."/>
            <person name="Murphy C."/>
            <person name="Pearson M."/>
            <person name="Poon T.W."/>
            <person name="Priest M."/>
            <person name="Roberts A."/>
            <person name="Saif S."/>
            <person name="Shea T."/>
            <person name="Sisk P."/>
            <person name="Sykes S."/>
            <person name="Wortman J."/>
            <person name="Nusbaum C."/>
            <person name="Birren B."/>
        </authorList>
    </citation>
    <scope>NUCLEOTIDE SEQUENCE [LARGE SCALE GENOMIC DNA]</scope>
    <source>
        <strain evidence="19">Vietnam Oak-Knoll (FVO)</strain>
    </source>
</reference>
<dbReference type="PRINTS" id="PR00705">
    <property type="entry name" value="PAPAIN"/>
</dbReference>
<dbReference type="GO" id="GO:0016020">
    <property type="term" value="C:membrane"/>
    <property type="evidence" value="ECO:0007669"/>
    <property type="project" value="UniProtKB-SubCell"/>
</dbReference>
<feature type="transmembrane region" description="Helical" evidence="15">
    <location>
        <begin position="35"/>
        <end position="55"/>
    </location>
</feature>
<keyword evidence="5" id="KW-0645">Protease</keyword>
<dbReference type="Pfam" id="PF00112">
    <property type="entry name" value="Peptidase_C1"/>
    <property type="match status" value="1"/>
</dbReference>
<evidence type="ECO:0000256" key="10">
    <source>
        <dbReference type="ARBA" id="ARBA00022989"/>
    </source>
</evidence>
<evidence type="ECO:0000259" key="17">
    <source>
        <dbReference type="SMART" id="SM00848"/>
    </source>
</evidence>
<accession>A0A024UZ74</accession>
<dbReference type="GO" id="GO:0008234">
    <property type="term" value="F:cysteine-type peptidase activity"/>
    <property type="evidence" value="ECO:0007669"/>
    <property type="project" value="UniProtKB-KW"/>
</dbReference>
<gene>
    <name evidence="18" type="ORF">PFFVO_05838</name>
</gene>
<dbReference type="InterPro" id="IPR013128">
    <property type="entry name" value="Peptidase_C1A"/>
</dbReference>
<comment type="similarity">
    <text evidence="3">Belongs to the peptidase C1 family.</text>
</comment>
<evidence type="ECO:0008006" key="20">
    <source>
        <dbReference type="Google" id="ProtNLM"/>
    </source>
</evidence>
<name>A0A024UZ74_PLAFA</name>
<evidence type="ECO:0000313" key="18">
    <source>
        <dbReference type="EMBL" id="ETW15544.1"/>
    </source>
</evidence>
<keyword evidence="6 15" id="KW-0812">Transmembrane</keyword>
<dbReference type="Proteomes" id="UP000030690">
    <property type="component" value="Unassembled WGS sequence"/>
</dbReference>
<sequence length="492" mass="56666">MEYHMEYSPNEVIKQEREVFVGKEKSGSKFKRKRSIFIVLTVSICFMFALMLFYFTRNENNKTLFTNSLSNNINDDYIINSLLKSESGKKFIVSKLEELISSYDKEKKMRTTGAEENNMNMNGIDDKDNKSVSFVNKKNGNLKVNNNNQVSYSNLFDTKFLMDNLETVNLFYIFLKENNKKYETSEEMQKRFIIFSENYRKIELHNKKTNSLYKRGMNKFGDLSPEEFRSKYLNLKTHGPFKTLSPPVSYEANYEDVIKKYKPADAKLDRIAYDWRLHGGVTPVKDQALCGSCWAFSSVGSVESQYAIRKKALFLFSEQELVDCSVKNNGCYGGYITNAFDDMIDLGGLCSQDDYPYVSNLPETCNLKRCNERYTIKSYVSIPDDKFKEALRYLGPISISIAASDDFAFYRGGFYDGECGAAPNHAVILVGYGMKDIYNEDTGRMEKFYYYIIKNSWGSDWGEGGYINLETDENGYKKTCSIGTEAYVPLLE</sequence>
<dbReference type="InterPro" id="IPR000169">
    <property type="entry name" value="Pept_cys_AS"/>
</dbReference>
<evidence type="ECO:0000313" key="19">
    <source>
        <dbReference type="Proteomes" id="UP000030690"/>
    </source>
</evidence>
<evidence type="ECO:0000256" key="14">
    <source>
        <dbReference type="ARBA" id="ARBA00023180"/>
    </source>
</evidence>
<evidence type="ECO:0000256" key="3">
    <source>
        <dbReference type="ARBA" id="ARBA00008455"/>
    </source>
</evidence>
<reference evidence="18 19" key="2">
    <citation type="submission" date="2013-02" db="EMBL/GenBank/DDBJ databases">
        <title>The Genome Sequence of Plasmodium falciparum Vietnam Oak-Knoll (FVO).</title>
        <authorList>
            <consortium name="The Broad Institute Genome Sequencing Platform"/>
            <consortium name="The Broad Institute Genome Sequencing Center for Infectious Disease"/>
            <person name="Neafsey D."/>
            <person name="Cheeseman I."/>
            <person name="Volkman S."/>
            <person name="Adams J."/>
            <person name="Walker B."/>
            <person name="Young S.K."/>
            <person name="Zeng Q."/>
            <person name="Gargeya S."/>
            <person name="Fitzgerald M."/>
            <person name="Haas B."/>
            <person name="Abouelleil A."/>
            <person name="Alvarado L."/>
            <person name="Arachchi H.M."/>
            <person name="Berlin A.M."/>
            <person name="Chapman S.B."/>
            <person name="Dewar J."/>
            <person name="Goldberg J."/>
            <person name="Griggs A."/>
            <person name="Gujja S."/>
            <person name="Hansen M."/>
            <person name="Howarth C."/>
            <person name="Imamovic A."/>
            <person name="Larimer J."/>
            <person name="McCowan C."/>
            <person name="Murphy C."/>
            <person name="Neiman D."/>
            <person name="Pearson M."/>
            <person name="Priest M."/>
            <person name="Roberts A."/>
            <person name="Saif S."/>
            <person name="Shea T."/>
            <person name="Sisk P."/>
            <person name="Sykes S."/>
            <person name="Wortman J."/>
            <person name="Nusbaum C."/>
            <person name="Birren B."/>
        </authorList>
    </citation>
    <scope>NUCLEOTIDE SEQUENCE [LARGE SCALE GENOMIC DNA]</scope>
    <source>
        <strain evidence="19">Vietnam Oak-Knoll (FVO)</strain>
    </source>
</reference>
<evidence type="ECO:0000256" key="7">
    <source>
        <dbReference type="ARBA" id="ARBA00022801"/>
    </source>
</evidence>
<evidence type="ECO:0000256" key="2">
    <source>
        <dbReference type="ARBA" id="ARBA00004606"/>
    </source>
</evidence>
<evidence type="ECO:0000259" key="16">
    <source>
        <dbReference type="SMART" id="SM00645"/>
    </source>
</evidence>
<evidence type="ECO:0000256" key="9">
    <source>
        <dbReference type="ARBA" id="ARBA00022968"/>
    </source>
</evidence>
<dbReference type="InterPro" id="IPR000668">
    <property type="entry name" value="Peptidase_C1A_C"/>
</dbReference>
<keyword evidence="12" id="KW-0865">Zymogen</keyword>
<evidence type="ECO:0000256" key="1">
    <source>
        <dbReference type="ARBA" id="ARBA00004116"/>
    </source>
</evidence>
<keyword evidence="11 15" id="KW-0472">Membrane</keyword>
<dbReference type="Gene3D" id="3.90.70.10">
    <property type="entry name" value="Cysteine proteinases"/>
    <property type="match status" value="1"/>
</dbReference>